<comment type="caution">
    <text evidence="7">The sequence shown here is derived from an EMBL/GenBank/DDBJ whole genome shotgun (WGS) entry which is preliminary data.</text>
</comment>
<dbReference type="GO" id="GO:0012505">
    <property type="term" value="C:endomembrane system"/>
    <property type="evidence" value="ECO:0007669"/>
    <property type="project" value="TreeGrafter"/>
</dbReference>
<evidence type="ECO:0000313" key="8">
    <source>
        <dbReference type="Proteomes" id="UP000193719"/>
    </source>
</evidence>
<dbReference type="OrthoDB" id="189226at2759"/>
<organism evidence="7 8">
    <name type="scientific">Piromyces finnis</name>
    <dbReference type="NCBI Taxonomy" id="1754191"/>
    <lineage>
        <taxon>Eukaryota</taxon>
        <taxon>Fungi</taxon>
        <taxon>Fungi incertae sedis</taxon>
        <taxon>Chytridiomycota</taxon>
        <taxon>Chytridiomycota incertae sedis</taxon>
        <taxon>Neocallimastigomycetes</taxon>
        <taxon>Neocallimastigales</taxon>
        <taxon>Neocallimastigaceae</taxon>
        <taxon>Piromyces</taxon>
    </lineage>
</organism>
<dbReference type="STRING" id="1754191.A0A1Y1V5G2"/>
<keyword evidence="8" id="KW-1185">Reference proteome</keyword>
<keyword evidence="5" id="KW-1133">Transmembrane helix</keyword>
<keyword evidence="2" id="KW-0808">Transferase</keyword>
<gene>
    <name evidence="7" type="ORF">BCR36DRAFT_331262</name>
</gene>
<keyword evidence="3" id="KW-0012">Acyltransferase</keyword>
<dbReference type="CDD" id="cd07990">
    <property type="entry name" value="LPLAT_LCLAT1-like"/>
    <property type="match status" value="1"/>
</dbReference>
<evidence type="ECO:0000256" key="4">
    <source>
        <dbReference type="SAM" id="MobiDB-lite"/>
    </source>
</evidence>
<evidence type="ECO:0000256" key="1">
    <source>
        <dbReference type="ARBA" id="ARBA00008655"/>
    </source>
</evidence>
<evidence type="ECO:0000313" key="7">
    <source>
        <dbReference type="EMBL" id="ORX46935.1"/>
    </source>
</evidence>
<reference evidence="7 8" key="1">
    <citation type="submission" date="2016-08" db="EMBL/GenBank/DDBJ databases">
        <title>Genomes of anaerobic fungi encode conserved fungal cellulosomes for biomass hydrolysis.</title>
        <authorList>
            <consortium name="DOE Joint Genome Institute"/>
            <person name="Haitjema C.H."/>
            <person name="Gilmore S.P."/>
            <person name="Henske J.K."/>
            <person name="Solomon K.V."/>
            <person name="De Groot R."/>
            <person name="Kuo A."/>
            <person name="Mondo S.J."/>
            <person name="Salamov A.A."/>
            <person name="Labutti K."/>
            <person name="Zhao Z."/>
            <person name="Chiniquy J."/>
            <person name="Barry K."/>
            <person name="Brewer H.M."/>
            <person name="Purvine S.O."/>
            <person name="Wright A.T."/>
            <person name="Boxma B."/>
            <person name="Van Alen T."/>
            <person name="Hackstein J.H."/>
            <person name="Baker S.E."/>
            <person name="Grigoriev I.V."/>
            <person name="O'Malley M.A."/>
        </authorList>
    </citation>
    <scope>NUCLEOTIDE SEQUENCE [LARGE SCALE GENOMIC DNA]</scope>
    <source>
        <strain evidence="8">finn</strain>
    </source>
</reference>
<evidence type="ECO:0000256" key="5">
    <source>
        <dbReference type="SAM" id="Phobius"/>
    </source>
</evidence>
<sequence length="332" mass="39076">MCNPVIGTIEAVLYTTICVGTCLIGNFFQILSYAIYPFNKQLFNDINGFLASFVWKVLQFIFENIRHGKVTYSGDLLPYDESAIVLANHRSYIDFYLIHFVAMRKKQLPNLKYFLKDSLKFLPAFGWGMYFMKMIFVKRDWTSDKKKIEETFAQIKSLTTNVWIISYLEGSRITPEKVKASQEFSKKKGYPILENVLIPRTRGFIATLNTFREEKVKYIYDFTLVYGHEKRGYGVYPSMPRIFMGRIDNGYRFHIHVRRIPISSIPTEDEEITKWAVQLYKEKNDFLEEMKHNWTDNIDLIDPVMTPDDIKKDNSQEDLKNDNSQDDVKKEN</sequence>
<feature type="domain" description="Phospholipid/glycerol acyltransferase" evidence="6">
    <location>
        <begin position="83"/>
        <end position="197"/>
    </location>
</feature>
<feature type="transmembrane region" description="Helical" evidence="5">
    <location>
        <begin position="12"/>
        <end position="36"/>
    </location>
</feature>
<evidence type="ECO:0000259" key="6">
    <source>
        <dbReference type="SMART" id="SM00563"/>
    </source>
</evidence>
<dbReference type="GO" id="GO:0003841">
    <property type="term" value="F:1-acylglycerol-3-phosphate O-acyltransferase activity"/>
    <property type="evidence" value="ECO:0007669"/>
    <property type="project" value="TreeGrafter"/>
</dbReference>
<dbReference type="InterPro" id="IPR032098">
    <property type="entry name" value="Acyltransf_C"/>
</dbReference>
<dbReference type="PANTHER" id="PTHR10983:SF24">
    <property type="entry name" value="1-ACYLGLYCEROL-3-PHOSPHATE O-ACYLTRANSFERASE 3, ISOFORM E-RELATED"/>
    <property type="match status" value="1"/>
</dbReference>
<accession>A0A1Y1V5G2</accession>
<dbReference type="SMART" id="SM00563">
    <property type="entry name" value="PlsC"/>
    <property type="match status" value="1"/>
</dbReference>
<dbReference type="PANTHER" id="PTHR10983">
    <property type="entry name" value="1-ACYLGLYCEROL-3-PHOSPHATE ACYLTRANSFERASE-RELATED"/>
    <property type="match status" value="1"/>
</dbReference>
<dbReference type="Proteomes" id="UP000193719">
    <property type="component" value="Unassembled WGS sequence"/>
</dbReference>
<dbReference type="EMBL" id="MCFH01000033">
    <property type="protein sequence ID" value="ORX46935.1"/>
    <property type="molecule type" value="Genomic_DNA"/>
</dbReference>
<evidence type="ECO:0000256" key="2">
    <source>
        <dbReference type="ARBA" id="ARBA00022679"/>
    </source>
</evidence>
<protein>
    <recommendedName>
        <fullName evidence="6">Phospholipid/glycerol acyltransferase domain-containing protein</fullName>
    </recommendedName>
</protein>
<dbReference type="Pfam" id="PF16076">
    <property type="entry name" value="Acyltransf_C"/>
    <property type="match status" value="1"/>
</dbReference>
<name>A0A1Y1V5G2_9FUNG</name>
<proteinExistence type="inferred from homology"/>
<keyword evidence="5" id="KW-0812">Transmembrane</keyword>
<dbReference type="SUPFAM" id="SSF69593">
    <property type="entry name" value="Glycerol-3-phosphate (1)-acyltransferase"/>
    <property type="match status" value="1"/>
</dbReference>
<dbReference type="AlphaFoldDB" id="A0A1Y1V5G2"/>
<evidence type="ECO:0000256" key="3">
    <source>
        <dbReference type="ARBA" id="ARBA00023315"/>
    </source>
</evidence>
<dbReference type="InterPro" id="IPR002123">
    <property type="entry name" value="Plipid/glycerol_acylTrfase"/>
</dbReference>
<dbReference type="Pfam" id="PF01553">
    <property type="entry name" value="Acyltransferase"/>
    <property type="match status" value="1"/>
</dbReference>
<comment type="similarity">
    <text evidence="1">Belongs to the 1-acyl-sn-glycerol-3-phosphate acyltransferase family.</text>
</comment>
<feature type="region of interest" description="Disordered" evidence="4">
    <location>
        <begin position="307"/>
        <end position="332"/>
    </location>
</feature>
<reference evidence="7 8" key="2">
    <citation type="submission" date="2016-08" db="EMBL/GenBank/DDBJ databases">
        <title>Pervasive Adenine N6-methylation of Active Genes in Fungi.</title>
        <authorList>
            <consortium name="DOE Joint Genome Institute"/>
            <person name="Mondo S.J."/>
            <person name="Dannebaum R.O."/>
            <person name="Kuo R.C."/>
            <person name="Labutti K."/>
            <person name="Haridas S."/>
            <person name="Kuo A."/>
            <person name="Salamov A."/>
            <person name="Ahrendt S.R."/>
            <person name="Lipzen A."/>
            <person name="Sullivan W."/>
            <person name="Andreopoulos W.B."/>
            <person name="Clum A."/>
            <person name="Lindquist E."/>
            <person name="Daum C."/>
            <person name="Ramamoorthy G.K."/>
            <person name="Gryganskyi A."/>
            <person name="Culley D."/>
            <person name="Magnuson J.K."/>
            <person name="James T.Y."/>
            <person name="O'Malley M.A."/>
            <person name="Stajich J.E."/>
            <person name="Spatafora J.W."/>
            <person name="Visel A."/>
            <person name="Grigoriev I.V."/>
        </authorList>
    </citation>
    <scope>NUCLEOTIDE SEQUENCE [LARGE SCALE GENOMIC DNA]</scope>
    <source>
        <strain evidence="8">finn</strain>
    </source>
</reference>
<feature type="compositionally biased region" description="Basic and acidic residues" evidence="4">
    <location>
        <begin position="308"/>
        <end position="332"/>
    </location>
</feature>
<keyword evidence="5" id="KW-0472">Membrane</keyword>